<dbReference type="InterPro" id="IPR001202">
    <property type="entry name" value="WW_dom"/>
</dbReference>
<dbReference type="AlphaFoldDB" id="A0A8H3YC94"/>
<feature type="region of interest" description="Disordered" evidence="1">
    <location>
        <begin position="1"/>
        <end position="53"/>
    </location>
</feature>
<feature type="compositionally biased region" description="Basic and acidic residues" evidence="1">
    <location>
        <begin position="810"/>
        <end position="820"/>
    </location>
</feature>
<feature type="compositionally biased region" description="Basic and acidic residues" evidence="1">
    <location>
        <begin position="31"/>
        <end position="40"/>
    </location>
</feature>
<gene>
    <name evidence="3" type="ORF">NliqN6_0456</name>
</gene>
<evidence type="ECO:0000313" key="4">
    <source>
        <dbReference type="Proteomes" id="UP000620104"/>
    </source>
</evidence>
<feature type="compositionally biased region" description="Basic and acidic residues" evidence="1">
    <location>
        <begin position="442"/>
        <end position="459"/>
    </location>
</feature>
<evidence type="ECO:0000256" key="1">
    <source>
        <dbReference type="SAM" id="MobiDB-lite"/>
    </source>
</evidence>
<dbReference type="OrthoDB" id="2530521at2759"/>
<feature type="compositionally biased region" description="Polar residues" evidence="1">
    <location>
        <begin position="683"/>
        <end position="699"/>
    </location>
</feature>
<feature type="compositionally biased region" description="Basic and acidic residues" evidence="1">
    <location>
        <begin position="420"/>
        <end position="431"/>
    </location>
</feature>
<feature type="compositionally biased region" description="Acidic residues" evidence="1">
    <location>
        <begin position="1"/>
        <end position="15"/>
    </location>
</feature>
<dbReference type="Proteomes" id="UP000620104">
    <property type="component" value="Unassembled WGS sequence"/>
</dbReference>
<sequence length="834" mass="90448">MAEEDVDWGMDEDFDPWQGAEEVNGSAAAERPVDENRNGQERGMSSGNVGRVESTAENQQRYGWLIAILRSRFLLRIFGSHLYWYQSARSKSQLAIGWTIRSSRRDPAKQYFYNPYTQATSWEQPQEPLFDESGITTPPLPQLRQEPPTGMQIRSSGRLTDHMKMAPIQQQSVEAPPTSSTPASSGFRESRPEKSFNTPEDQRATTPPSKLRLIDRIQPARYAPPEKNLSIRSSNGSVSRDSPAGSSHRPERAASDAIATPAESSNARESSRVERMKPSSLPLTSQSSQPSTGPNDTTSKEDTFASQKYAEKLPEWLEANDPKLVSDDSSRRRMRGEDETMAPGASKRPRFGPESVVVKDSASAARSDDRNTRQDTGSRPNDKPNSRDAPLSDRDRTRPPESGKTPDFGSAPRPSGSDHVYPDRQASDHSRSSNAREPPGSRPDDRKFTTASAVHDRTRATLSNANSFELRGNPGSPTNQAPPSSSGSLGVRPSGSNTAPLIANRWAGAMQSQSSRPPEPPSAAVPSRNDTNVENARAGQLAATTSRPSESSDRASNPKEYAYGPKANKNINASLGNDGPRRMSGPGPVNQPPFDSSSRRIDASPPLTTRPMPDGPSQMSGSNAQSGFRQANGPSMSSRAGSSYGPDPPSRDVWLGNPRGPVPPHSGAMPDRAGRPPMEAQGPMSNTRRGDSSFGNAWNSRPPPPPSSGRARSPVAPFAAQGRPYAPERPGPPARRSPSPVRFGPGPPVRHGDRRDDRIPRTPDALAPMPNPRDAPRPHPRAPDMYTPGRRSPPRQSPRPPVPPFAYGDAPRDERFDARRGPPPPPGRGSAGRR</sequence>
<dbReference type="EMBL" id="BLZA01000005">
    <property type="protein sequence ID" value="GHJ84054.1"/>
    <property type="molecule type" value="Genomic_DNA"/>
</dbReference>
<feature type="region of interest" description="Disordered" evidence="1">
    <location>
        <begin position="129"/>
        <end position="155"/>
    </location>
</feature>
<feature type="compositionally biased region" description="Basic and acidic residues" evidence="1">
    <location>
        <begin position="380"/>
        <end position="401"/>
    </location>
</feature>
<keyword evidence="4" id="KW-1185">Reference proteome</keyword>
<feature type="compositionally biased region" description="Low complexity" evidence="1">
    <location>
        <begin position="175"/>
        <end position="185"/>
    </location>
</feature>
<accession>A0A8H3YC94</accession>
<feature type="compositionally biased region" description="Polar residues" evidence="1">
    <location>
        <begin position="617"/>
        <end position="641"/>
    </location>
</feature>
<feature type="compositionally biased region" description="Polar residues" evidence="1">
    <location>
        <begin position="230"/>
        <end position="240"/>
    </location>
</feature>
<feature type="compositionally biased region" description="Polar residues" evidence="1">
    <location>
        <begin position="195"/>
        <end position="208"/>
    </location>
</feature>
<feature type="compositionally biased region" description="Low complexity" evidence="1">
    <location>
        <begin position="279"/>
        <end position="292"/>
    </location>
</feature>
<evidence type="ECO:0000259" key="2">
    <source>
        <dbReference type="PROSITE" id="PS50020"/>
    </source>
</evidence>
<feature type="compositionally biased region" description="Pro residues" evidence="1">
    <location>
        <begin position="795"/>
        <end position="804"/>
    </location>
</feature>
<reference evidence="3" key="1">
    <citation type="submission" date="2020-07" db="EMBL/GenBank/DDBJ databases">
        <title>Draft Genome Sequence of a Deep-Sea Yeast, Naganishia (Cryptococcus) liquefaciens strain N6.</title>
        <authorList>
            <person name="Han Y.W."/>
            <person name="Kajitani R."/>
            <person name="Morimoto H."/>
            <person name="Parhat M."/>
            <person name="Tsubouchi H."/>
            <person name="Bakenova O."/>
            <person name="Ogata M."/>
            <person name="Argunhan B."/>
            <person name="Aoki R."/>
            <person name="Kajiwara S."/>
            <person name="Itoh T."/>
            <person name="Iwasaki H."/>
        </authorList>
    </citation>
    <scope>NUCLEOTIDE SEQUENCE</scope>
    <source>
        <strain evidence="3">N6</strain>
    </source>
</reference>
<feature type="compositionally biased region" description="Low complexity" evidence="1">
    <location>
        <begin position="708"/>
        <end position="725"/>
    </location>
</feature>
<feature type="domain" description="WW" evidence="2">
    <location>
        <begin position="92"/>
        <end position="127"/>
    </location>
</feature>
<feature type="compositionally biased region" description="Basic and acidic residues" evidence="1">
    <location>
        <begin position="750"/>
        <end position="761"/>
    </location>
</feature>
<comment type="caution">
    <text evidence="3">The sequence shown here is derived from an EMBL/GenBank/DDBJ whole genome shotgun (WGS) entry which is preliminary data.</text>
</comment>
<proteinExistence type="predicted"/>
<protein>
    <recommendedName>
        <fullName evidence="2">WW domain-containing protein</fullName>
    </recommendedName>
</protein>
<feature type="region of interest" description="Disordered" evidence="1">
    <location>
        <begin position="168"/>
        <end position="834"/>
    </location>
</feature>
<name>A0A8H3YC94_9TREE</name>
<feature type="compositionally biased region" description="Basic and acidic residues" evidence="1">
    <location>
        <begin position="298"/>
        <end position="338"/>
    </location>
</feature>
<organism evidence="3 4">
    <name type="scientific">Naganishia liquefaciens</name>
    <dbReference type="NCBI Taxonomy" id="104408"/>
    <lineage>
        <taxon>Eukaryota</taxon>
        <taxon>Fungi</taxon>
        <taxon>Dikarya</taxon>
        <taxon>Basidiomycota</taxon>
        <taxon>Agaricomycotina</taxon>
        <taxon>Tremellomycetes</taxon>
        <taxon>Filobasidiales</taxon>
        <taxon>Filobasidiaceae</taxon>
        <taxon>Naganishia</taxon>
    </lineage>
</organism>
<feature type="compositionally biased region" description="Polar residues" evidence="1">
    <location>
        <begin position="475"/>
        <end position="499"/>
    </location>
</feature>
<dbReference type="PROSITE" id="PS50020">
    <property type="entry name" value="WW_DOMAIN_2"/>
    <property type="match status" value="1"/>
</dbReference>
<evidence type="ECO:0000313" key="3">
    <source>
        <dbReference type="EMBL" id="GHJ84054.1"/>
    </source>
</evidence>